<comment type="subcellular location">
    <subcellularLocation>
        <location evidence="2">Cell membrane</location>
        <topology evidence="2">Multi-pass membrane protein</topology>
    </subcellularLocation>
</comment>
<dbReference type="InterPro" id="IPR005467">
    <property type="entry name" value="His_kinase_dom"/>
</dbReference>
<keyword evidence="6" id="KW-0808">Transferase</keyword>
<evidence type="ECO:0000256" key="1">
    <source>
        <dbReference type="ARBA" id="ARBA00000085"/>
    </source>
</evidence>
<dbReference type="SMART" id="SM00387">
    <property type="entry name" value="HATPase_c"/>
    <property type="match status" value="1"/>
</dbReference>
<dbReference type="InterPro" id="IPR003661">
    <property type="entry name" value="HisK_dim/P_dom"/>
</dbReference>
<keyword evidence="12" id="KW-0902">Two-component regulatory system</keyword>
<gene>
    <name evidence="16" type="ORF">BSK56_27650</name>
</gene>
<feature type="transmembrane region" description="Helical" evidence="14">
    <location>
        <begin position="35"/>
        <end position="55"/>
    </location>
</feature>
<sequence length="333" mass="38147">MRLFLKDHRPLLLFYLLQMILIPVLYWVTGEYRPFSIVLYGMGLSFAVLILYLGYRYVQHYKLYTRLSGPGGAPGEQLIPLDDAPLPEAVTEMLQHNHRYYLDQLHSHTRRMDQHIDFINRWVHQMKTPLSVIQLTLQDLEEDAASSIQEELERLRKGLEMVIYTSRLERFEDDFHVQPLLLRKAVSETVADNRRLFIRRGVRVDITVDDGLSVYSDAKWLRFMLAQVLVNAVNYTAGTDKTVTISAEQTGTGSVLQIKDQGIGISPEDLKRVFNPYFTGERGRQYHESTGMGLYLVREICARLGHTVELQSRPGEGTTVCITFGGAVDPLRG</sequence>
<evidence type="ECO:0000256" key="9">
    <source>
        <dbReference type="ARBA" id="ARBA00022777"/>
    </source>
</evidence>
<keyword evidence="10" id="KW-0067">ATP-binding</keyword>
<keyword evidence="8" id="KW-0547">Nucleotide-binding</keyword>
<name>A0ABX3GZD3_PAEBO</name>
<evidence type="ECO:0000256" key="5">
    <source>
        <dbReference type="ARBA" id="ARBA00022553"/>
    </source>
</evidence>
<keyword evidence="7 14" id="KW-0812">Transmembrane</keyword>
<evidence type="ECO:0000256" key="13">
    <source>
        <dbReference type="ARBA" id="ARBA00023136"/>
    </source>
</evidence>
<keyword evidence="5" id="KW-0597">Phosphoprotein</keyword>
<protein>
    <recommendedName>
        <fullName evidence="3">histidine kinase</fullName>
        <ecNumber evidence="3">2.7.13.3</ecNumber>
    </recommendedName>
</protein>
<dbReference type="Pfam" id="PF00512">
    <property type="entry name" value="HisKA"/>
    <property type="match status" value="1"/>
</dbReference>
<evidence type="ECO:0000256" key="7">
    <source>
        <dbReference type="ARBA" id="ARBA00022692"/>
    </source>
</evidence>
<evidence type="ECO:0000256" key="2">
    <source>
        <dbReference type="ARBA" id="ARBA00004651"/>
    </source>
</evidence>
<keyword evidence="17" id="KW-1185">Reference proteome</keyword>
<evidence type="ECO:0000256" key="3">
    <source>
        <dbReference type="ARBA" id="ARBA00012438"/>
    </source>
</evidence>
<keyword evidence="11 14" id="KW-1133">Transmembrane helix</keyword>
<dbReference type="RefSeq" id="WP_076113671.1">
    <property type="nucleotide sequence ID" value="NZ_MPTB01000047.1"/>
</dbReference>
<dbReference type="Proteomes" id="UP000187412">
    <property type="component" value="Unassembled WGS sequence"/>
</dbReference>
<comment type="caution">
    <text evidence="16">The sequence shown here is derived from an EMBL/GenBank/DDBJ whole genome shotgun (WGS) entry which is preliminary data.</text>
</comment>
<evidence type="ECO:0000256" key="14">
    <source>
        <dbReference type="SAM" id="Phobius"/>
    </source>
</evidence>
<dbReference type="EC" id="2.7.13.3" evidence="3"/>
<evidence type="ECO:0000313" key="16">
    <source>
        <dbReference type="EMBL" id="OMD41238.1"/>
    </source>
</evidence>
<evidence type="ECO:0000256" key="6">
    <source>
        <dbReference type="ARBA" id="ARBA00022679"/>
    </source>
</evidence>
<evidence type="ECO:0000256" key="12">
    <source>
        <dbReference type="ARBA" id="ARBA00023012"/>
    </source>
</evidence>
<dbReference type="InterPro" id="IPR050351">
    <property type="entry name" value="BphY/WalK/GraS-like"/>
</dbReference>
<feature type="domain" description="Histidine kinase" evidence="15">
    <location>
        <begin position="121"/>
        <end position="328"/>
    </location>
</feature>
<evidence type="ECO:0000256" key="8">
    <source>
        <dbReference type="ARBA" id="ARBA00022741"/>
    </source>
</evidence>
<dbReference type="PANTHER" id="PTHR45453">
    <property type="entry name" value="PHOSPHATE REGULON SENSOR PROTEIN PHOR"/>
    <property type="match status" value="1"/>
</dbReference>
<organism evidence="16 17">
    <name type="scientific">Paenibacillus borealis</name>
    <dbReference type="NCBI Taxonomy" id="160799"/>
    <lineage>
        <taxon>Bacteria</taxon>
        <taxon>Bacillati</taxon>
        <taxon>Bacillota</taxon>
        <taxon>Bacilli</taxon>
        <taxon>Bacillales</taxon>
        <taxon>Paenibacillaceae</taxon>
        <taxon>Paenibacillus</taxon>
    </lineage>
</organism>
<dbReference type="InterPro" id="IPR036890">
    <property type="entry name" value="HATPase_C_sf"/>
</dbReference>
<dbReference type="Pfam" id="PF02518">
    <property type="entry name" value="HATPase_c"/>
    <property type="match status" value="1"/>
</dbReference>
<evidence type="ECO:0000256" key="4">
    <source>
        <dbReference type="ARBA" id="ARBA00022475"/>
    </source>
</evidence>
<evidence type="ECO:0000256" key="11">
    <source>
        <dbReference type="ARBA" id="ARBA00022989"/>
    </source>
</evidence>
<dbReference type="SMART" id="SM00388">
    <property type="entry name" value="HisKA"/>
    <property type="match status" value="1"/>
</dbReference>
<evidence type="ECO:0000256" key="10">
    <source>
        <dbReference type="ARBA" id="ARBA00022840"/>
    </source>
</evidence>
<reference evidence="16 17" key="1">
    <citation type="submission" date="2016-10" db="EMBL/GenBank/DDBJ databases">
        <title>Paenibacillus species isolates.</title>
        <authorList>
            <person name="Beno S.M."/>
        </authorList>
    </citation>
    <scope>NUCLEOTIDE SEQUENCE [LARGE SCALE GENOMIC DNA]</scope>
    <source>
        <strain evidence="16 17">FSL H7-0744</strain>
    </source>
</reference>
<keyword evidence="13 14" id="KW-0472">Membrane</keyword>
<feature type="transmembrane region" description="Helical" evidence="14">
    <location>
        <begin position="12"/>
        <end position="29"/>
    </location>
</feature>
<dbReference type="CDD" id="cd00082">
    <property type="entry name" value="HisKA"/>
    <property type="match status" value="1"/>
</dbReference>
<evidence type="ECO:0000313" key="17">
    <source>
        <dbReference type="Proteomes" id="UP000187412"/>
    </source>
</evidence>
<proteinExistence type="predicted"/>
<dbReference type="SUPFAM" id="SSF47384">
    <property type="entry name" value="Homodimeric domain of signal transducing histidine kinase"/>
    <property type="match status" value="1"/>
</dbReference>
<dbReference type="EMBL" id="MPTB01000047">
    <property type="protein sequence ID" value="OMD41238.1"/>
    <property type="molecule type" value="Genomic_DNA"/>
</dbReference>
<dbReference type="PANTHER" id="PTHR45453:SF2">
    <property type="entry name" value="HISTIDINE KINASE"/>
    <property type="match status" value="1"/>
</dbReference>
<dbReference type="InterPro" id="IPR004358">
    <property type="entry name" value="Sig_transdc_His_kin-like_C"/>
</dbReference>
<accession>A0ABX3GZD3</accession>
<evidence type="ECO:0000259" key="15">
    <source>
        <dbReference type="PROSITE" id="PS50109"/>
    </source>
</evidence>
<dbReference type="InterPro" id="IPR036097">
    <property type="entry name" value="HisK_dim/P_sf"/>
</dbReference>
<dbReference type="InterPro" id="IPR003594">
    <property type="entry name" value="HATPase_dom"/>
</dbReference>
<dbReference type="PRINTS" id="PR00344">
    <property type="entry name" value="BCTRLSENSOR"/>
</dbReference>
<dbReference type="SUPFAM" id="SSF55874">
    <property type="entry name" value="ATPase domain of HSP90 chaperone/DNA topoisomerase II/histidine kinase"/>
    <property type="match status" value="1"/>
</dbReference>
<dbReference type="Gene3D" id="3.30.565.10">
    <property type="entry name" value="Histidine kinase-like ATPase, C-terminal domain"/>
    <property type="match status" value="1"/>
</dbReference>
<dbReference type="PROSITE" id="PS50109">
    <property type="entry name" value="HIS_KIN"/>
    <property type="match status" value="1"/>
</dbReference>
<keyword evidence="4" id="KW-1003">Cell membrane</keyword>
<keyword evidence="9" id="KW-0418">Kinase</keyword>
<comment type="catalytic activity">
    <reaction evidence="1">
        <text>ATP + protein L-histidine = ADP + protein N-phospho-L-histidine.</text>
        <dbReference type="EC" id="2.7.13.3"/>
    </reaction>
</comment>